<accession>A0ABQ8QQY1</accession>
<evidence type="ECO:0000313" key="3">
    <source>
        <dbReference type="Proteomes" id="UP001163828"/>
    </source>
</evidence>
<feature type="compositionally biased region" description="Polar residues" evidence="1">
    <location>
        <begin position="57"/>
        <end position="66"/>
    </location>
</feature>
<feature type="compositionally biased region" description="Basic residues" evidence="1">
    <location>
        <begin position="1"/>
        <end position="12"/>
    </location>
</feature>
<evidence type="ECO:0000313" key="2">
    <source>
        <dbReference type="EMBL" id="KAJ4000803.1"/>
    </source>
</evidence>
<feature type="compositionally biased region" description="Basic and acidic residues" evidence="1">
    <location>
        <begin position="30"/>
        <end position="51"/>
    </location>
</feature>
<comment type="caution">
    <text evidence="2">The sequence shown here is derived from an EMBL/GenBank/DDBJ whole genome shotgun (WGS) entry which is preliminary data.</text>
</comment>
<gene>
    <name evidence="2" type="ORF">F5050DRAFT_281387</name>
</gene>
<dbReference type="EMBL" id="MU790516">
    <property type="protein sequence ID" value="KAJ4000803.1"/>
    <property type="molecule type" value="Genomic_DNA"/>
</dbReference>
<feature type="compositionally biased region" description="Basic and acidic residues" evidence="1">
    <location>
        <begin position="67"/>
        <end position="83"/>
    </location>
</feature>
<feature type="region of interest" description="Disordered" evidence="1">
    <location>
        <begin position="1"/>
        <end position="100"/>
    </location>
</feature>
<name>A0ABQ8QQY1_9AGAR</name>
<feature type="compositionally biased region" description="Polar residues" evidence="1">
    <location>
        <begin position="84"/>
        <end position="95"/>
    </location>
</feature>
<feature type="region of interest" description="Disordered" evidence="1">
    <location>
        <begin position="116"/>
        <end position="145"/>
    </location>
</feature>
<organism evidence="2 3">
    <name type="scientific">Lentinula boryana</name>
    <dbReference type="NCBI Taxonomy" id="40481"/>
    <lineage>
        <taxon>Eukaryota</taxon>
        <taxon>Fungi</taxon>
        <taxon>Dikarya</taxon>
        <taxon>Basidiomycota</taxon>
        <taxon>Agaricomycotina</taxon>
        <taxon>Agaricomycetes</taxon>
        <taxon>Agaricomycetidae</taxon>
        <taxon>Agaricales</taxon>
        <taxon>Marasmiineae</taxon>
        <taxon>Omphalotaceae</taxon>
        <taxon>Lentinula</taxon>
    </lineage>
</organism>
<keyword evidence="3" id="KW-1185">Reference proteome</keyword>
<proteinExistence type="predicted"/>
<protein>
    <submittedName>
        <fullName evidence="2">Uncharacterized protein</fullName>
    </submittedName>
</protein>
<reference evidence="2" key="1">
    <citation type="submission" date="2022-08" db="EMBL/GenBank/DDBJ databases">
        <authorList>
            <consortium name="DOE Joint Genome Institute"/>
            <person name="Min B."/>
            <person name="Riley R."/>
            <person name="Sierra-Patev S."/>
            <person name="Naranjo-Ortiz M."/>
            <person name="Looney B."/>
            <person name="Konkel Z."/>
            <person name="Slot J.C."/>
            <person name="Sakamoto Y."/>
            <person name="Steenwyk J.L."/>
            <person name="Rokas A."/>
            <person name="Carro J."/>
            <person name="Camarero S."/>
            <person name="Ferreira P."/>
            <person name="Molpeceres G."/>
            <person name="Ruiz-Duenas F.J."/>
            <person name="Serrano A."/>
            <person name="Henrissat B."/>
            <person name="Drula E."/>
            <person name="Hughes K.W."/>
            <person name="Mata J.L."/>
            <person name="Ishikawa N.K."/>
            <person name="Vargas-Isla R."/>
            <person name="Ushijima S."/>
            <person name="Smith C.A."/>
            <person name="Ahrendt S."/>
            <person name="Andreopoulos W."/>
            <person name="He G."/>
            <person name="Labutti K."/>
            <person name="Lipzen A."/>
            <person name="Ng V."/>
            <person name="Sandor L."/>
            <person name="Barry K."/>
            <person name="Martinez A.T."/>
            <person name="Xiao Y."/>
            <person name="Gibbons J.G."/>
            <person name="Terashima K."/>
            <person name="Hibbett D.S."/>
            <person name="Grigoriev I.V."/>
        </authorList>
    </citation>
    <scope>NUCLEOTIDE SEQUENCE</scope>
    <source>
        <strain evidence="2">TFB10827</strain>
    </source>
</reference>
<evidence type="ECO:0000256" key="1">
    <source>
        <dbReference type="SAM" id="MobiDB-lite"/>
    </source>
</evidence>
<dbReference type="Proteomes" id="UP001163828">
    <property type="component" value="Unassembled WGS sequence"/>
</dbReference>
<sequence length="159" mass="17725">MSKVTRRSGRKAKLQEAPNAPSGQTSRKPSKSEHAEAPQKRHSSLQKEKAKPLHATPEQTAIQRPNTPERQHKQVTKDLESTPHSHGSSSFTSTLPPGRKYHVDEANKYLLKYWGPERFGDDRTSGRRVGGLSSKCSTQEQGGKKGRKLLSVQDYILSI</sequence>